<dbReference type="GO" id="GO:0016740">
    <property type="term" value="F:transferase activity"/>
    <property type="evidence" value="ECO:0007669"/>
    <property type="project" value="UniProtKB-KW"/>
</dbReference>
<comment type="similarity">
    <text evidence="1">Belongs to the glycosyltransferase 90 family.</text>
</comment>
<feature type="domain" description="Glycosyl transferase CAP10" evidence="3">
    <location>
        <begin position="1"/>
        <end position="102"/>
    </location>
</feature>
<proteinExistence type="inferred from homology"/>
<evidence type="ECO:0000259" key="3">
    <source>
        <dbReference type="Pfam" id="PF05686"/>
    </source>
</evidence>
<evidence type="ECO:0000313" key="4">
    <source>
        <dbReference type="EMBL" id="KAJ7666367.1"/>
    </source>
</evidence>
<dbReference type="Proteomes" id="UP001221757">
    <property type="component" value="Unassembled WGS sequence"/>
</dbReference>
<evidence type="ECO:0000256" key="2">
    <source>
        <dbReference type="ARBA" id="ARBA00022679"/>
    </source>
</evidence>
<name>A0AAD7CZM5_MYCRO</name>
<dbReference type="PANTHER" id="PTHR12203">
    <property type="entry name" value="KDEL LYS-ASP-GLU-LEU CONTAINING - RELATED"/>
    <property type="match status" value="1"/>
</dbReference>
<dbReference type="InterPro" id="IPR051091">
    <property type="entry name" value="O-Glucosyltr/Glycosyltrsf_90"/>
</dbReference>
<dbReference type="Pfam" id="PF05686">
    <property type="entry name" value="Glyco_transf_90"/>
    <property type="match status" value="1"/>
</dbReference>
<evidence type="ECO:0000313" key="5">
    <source>
        <dbReference type="Proteomes" id="UP001221757"/>
    </source>
</evidence>
<organism evidence="4 5">
    <name type="scientific">Mycena rosella</name>
    <name type="common">Pink bonnet</name>
    <name type="synonym">Agaricus rosellus</name>
    <dbReference type="NCBI Taxonomy" id="1033263"/>
    <lineage>
        <taxon>Eukaryota</taxon>
        <taxon>Fungi</taxon>
        <taxon>Dikarya</taxon>
        <taxon>Basidiomycota</taxon>
        <taxon>Agaricomycotina</taxon>
        <taxon>Agaricomycetes</taxon>
        <taxon>Agaricomycetidae</taxon>
        <taxon>Agaricales</taxon>
        <taxon>Marasmiineae</taxon>
        <taxon>Mycenaceae</taxon>
        <taxon>Mycena</taxon>
    </lineage>
</organism>
<evidence type="ECO:0000256" key="1">
    <source>
        <dbReference type="ARBA" id="ARBA00010118"/>
    </source>
</evidence>
<comment type="caution">
    <text evidence="4">The sequence shown here is derived from an EMBL/GenBank/DDBJ whole genome shotgun (WGS) entry which is preliminary data.</text>
</comment>
<dbReference type="PANTHER" id="PTHR12203:SF35">
    <property type="entry name" value="PROTEIN O-GLUCOSYLTRANSFERASE 1"/>
    <property type="match status" value="1"/>
</dbReference>
<reference evidence="4" key="1">
    <citation type="submission" date="2023-03" db="EMBL/GenBank/DDBJ databases">
        <title>Massive genome expansion in bonnet fungi (Mycena s.s.) driven by repeated elements and novel gene families across ecological guilds.</title>
        <authorList>
            <consortium name="Lawrence Berkeley National Laboratory"/>
            <person name="Harder C.B."/>
            <person name="Miyauchi S."/>
            <person name="Viragh M."/>
            <person name="Kuo A."/>
            <person name="Thoen E."/>
            <person name="Andreopoulos B."/>
            <person name="Lu D."/>
            <person name="Skrede I."/>
            <person name="Drula E."/>
            <person name="Henrissat B."/>
            <person name="Morin E."/>
            <person name="Kohler A."/>
            <person name="Barry K."/>
            <person name="LaButti K."/>
            <person name="Morin E."/>
            <person name="Salamov A."/>
            <person name="Lipzen A."/>
            <person name="Mereny Z."/>
            <person name="Hegedus B."/>
            <person name="Baldrian P."/>
            <person name="Stursova M."/>
            <person name="Weitz H."/>
            <person name="Taylor A."/>
            <person name="Grigoriev I.V."/>
            <person name="Nagy L.G."/>
            <person name="Martin F."/>
            <person name="Kauserud H."/>
        </authorList>
    </citation>
    <scope>NUCLEOTIDE SEQUENCE</scope>
    <source>
        <strain evidence="4">CBHHK067</strain>
    </source>
</reference>
<accession>A0AAD7CZM5</accession>
<dbReference type="EMBL" id="JARKIE010000210">
    <property type="protein sequence ID" value="KAJ7666367.1"/>
    <property type="molecule type" value="Genomic_DNA"/>
</dbReference>
<dbReference type="InterPro" id="IPR006598">
    <property type="entry name" value="CAP10"/>
</dbReference>
<feature type="non-terminal residue" evidence="4">
    <location>
        <position position="103"/>
    </location>
</feature>
<keyword evidence="2" id="KW-0808">Transferase</keyword>
<feature type="non-terminal residue" evidence="4">
    <location>
        <position position="1"/>
    </location>
</feature>
<keyword evidence="5" id="KW-1185">Reference proteome</keyword>
<sequence>FKYAVDVDGNTFSGRFQGLLRSGSLVFKSMIFEEYFNDWIRPFEHYVPVKVDLSDLVEKIAWANAHPQEARLIQQRGMEIARRVLTDDQNDCYFSAALLEWAQ</sequence>
<dbReference type="AlphaFoldDB" id="A0AAD7CZM5"/>
<protein>
    <submittedName>
        <fullName evidence="4">Lipopolysaccharide-modifying protein</fullName>
    </submittedName>
</protein>
<gene>
    <name evidence="4" type="ORF">B0H17DRAFT_905591</name>
</gene>